<dbReference type="PANTHER" id="PTHR33463:SF204">
    <property type="entry name" value="NB-ARC DOMAIN-CONTAINING PROTEIN"/>
    <property type="match status" value="1"/>
</dbReference>
<dbReference type="SUPFAM" id="SSF52058">
    <property type="entry name" value="L domain-like"/>
    <property type="match status" value="1"/>
</dbReference>
<dbReference type="Pfam" id="PF23559">
    <property type="entry name" value="WHD_DRP"/>
    <property type="match status" value="1"/>
</dbReference>
<dbReference type="PANTHER" id="PTHR33463">
    <property type="entry name" value="NB-ARC DOMAIN-CONTAINING PROTEIN-RELATED"/>
    <property type="match status" value="1"/>
</dbReference>
<evidence type="ECO:0000256" key="1">
    <source>
        <dbReference type="ARBA" id="ARBA00022821"/>
    </source>
</evidence>
<dbReference type="AlphaFoldDB" id="A0AAQ3WPC6"/>
<dbReference type="EMBL" id="CP144748">
    <property type="protein sequence ID" value="WVZ68526.1"/>
    <property type="molecule type" value="Genomic_DNA"/>
</dbReference>
<feature type="domain" description="Disease resistance protein At4g27190-like leucine-rich repeats" evidence="3">
    <location>
        <begin position="540"/>
        <end position="652"/>
    </location>
</feature>
<dbReference type="InterPro" id="IPR050905">
    <property type="entry name" value="Plant_NBS-LRR"/>
</dbReference>
<evidence type="ECO:0000259" key="3">
    <source>
        <dbReference type="Pfam" id="PF23247"/>
    </source>
</evidence>
<dbReference type="InterPro" id="IPR057135">
    <property type="entry name" value="At4g27190-like_LRR"/>
</dbReference>
<evidence type="ECO:0000259" key="4">
    <source>
        <dbReference type="Pfam" id="PF23559"/>
    </source>
</evidence>
<proteinExistence type="predicted"/>
<evidence type="ECO:0008006" key="7">
    <source>
        <dbReference type="Google" id="ProtNLM"/>
    </source>
</evidence>
<dbReference type="InterPro" id="IPR032675">
    <property type="entry name" value="LRR_dom_sf"/>
</dbReference>
<keyword evidence="6" id="KW-1185">Reference proteome</keyword>
<evidence type="ECO:0000256" key="2">
    <source>
        <dbReference type="SAM" id="Phobius"/>
    </source>
</evidence>
<dbReference type="InterPro" id="IPR036388">
    <property type="entry name" value="WH-like_DNA-bd_sf"/>
</dbReference>
<reference evidence="5 6" key="1">
    <citation type="submission" date="2024-02" db="EMBL/GenBank/DDBJ databases">
        <title>High-quality chromosome-scale genome assembly of Pensacola bahiagrass (Paspalum notatum Flugge var. saurae).</title>
        <authorList>
            <person name="Vega J.M."/>
            <person name="Podio M."/>
            <person name="Orjuela J."/>
            <person name="Siena L.A."/>
            <person name="Pessino S.C."/>
            <person name="Combes M.C."/>
            <person name="Mariac C."/>
            <person name="Albertini E."/>
            <person name="Pupilli F."/>
            <person name="Ortiz J.P.A."/>
            <person name="Leblanc O."/>
        </authorList>
    </citation>
    <scope>NUCLEOTIDE SEQUENCE [LARGE SCALE GENOMIC DNA]</scope>
    <source>
        <strain evidence="5">R1</strain>
        <tissue evidence="5">Leaf</tissue>
    </source>
</reference>
<evidence type="ECO:0000313" key="6">
    <source>
        <dbReference type="Proteomes" id="UP001341281"/>
    </source>
</evidence>
<feature type="domain" description="Disease resistance protein winged helix" evidence="4">
    <location>
        <begin position="81"/>
        <end position="146"/>
    </location>
</feature>
<protein>
    <recommendedName>
        <fullName evidence="7">NB-ARC domain-containing protein</fullName>
    </recommendedName>
</protein>
<keyword evidence="2" id="KW-1133">Transmembrane helix</keyword>
<gene>
    <name evidence="5" type="ORF">U9M48_017457</name>
</gene>
<evidence type="ECO:0000313" key="5">
    <source>
        <dbReference type="EMBL" id="WVZ68526.1"/>
    </source>
</evidence>
<dbReference type="Gene3D" id="3.80.10.10">
    <property type="entry name" value="Ribonuclease Inhibitor"/>
    <property type="match status" value="2"/>
</dbReference>
<keyword evidence="2" id="KW-0812">Transmembrane</keyword>
<accession>A0AAQ3WPC6</accession>
<dbReference type="Pfam" id="PF23247">
    <property type="entry name" value="LRR_RPS2"/>
    <property type="match status" value="1"/>
</dbReference>
<dbReference type="Proteomes" id="UP001341281">
    <property type="component" value="Chromosome 04"/>
</dbReference>
<keyword evidence="2" id="KW-0472">Membrane</keyword>
<dbReference type="GO" id="GO:0006952">
    <property type="term" value="P:defense response"/>
    <property type="evidence" value="ECO:0007669"/>
    <property type="project" value="UniProtKB-KW"/>
</dbReference>
<name>A0AAQ3WPC6_PASNO</name>
<sequence length="702" mass="79963">MGKSDISFAHDLISYCYGMPLIIILLAGVLCDAPTEEAFTNVHVALQTQISVFNTMQKIVKFVYYHLPSDNVRQCLLYCLLFPEDRGVTVKELLRYWIMDGLLQKTVDFDEANNIGKQILDVLIKHGMVYLDDNEHVRMHDVIWEVVSRFGKDMGYQEQNNWYFSNPIIKFEHLATYSRRILLMDTEMECLYGSPHFLFLSSLLLRRNYLLKAISERFFCYMDGLGILDLSFTSIEVLPPSISCLTRLRMLLLIGCDNLKEIQHIAPLVQLEVLDASGCVSLKSVGSGSFDCMVLLKILDLSATSITSLASIPASVELRHLNLQNCPFVGSELHYGVSKGGVVRNLHLGDIGIEDLEDWMGMLWLPRGLTFKLSDKFDMKVSLDSNRDDNSYVYATDAYLFNCLRKDSPLWFNCFQKFQIVISPLMDNQTTDTDLQVRKIDSIFQNSFFRTKHFEHSIEPIRYLEINGTIGVPSDLDGVLCHAEMISLKRLAMTTQFSDLNISSMEVVRELWVENCDQLESILSTDEVNALSAMGNLHNLWISNMENLSSLCTGVEDVTSFSCLKHLLLDCCPNLTYLFPSALYLPNLETLNIKFCDILERVFDRSVLGEDTLPRLQSLQLWELPELTCVCGGILPSLKNLKVRGCAKLRKIPVGVNENSPFVTTTGEQLWWDGLLWDDKTIKRWLLFRNWGPLLPQLATEG</sequence>
<dbReference type="InterPro" id="IPR058922">
    <property type="entry name" value="WHD_DRP"/>
</dbReference>
<organism evidence="5 6">
    <name type="scientific">Paspalum notatum var. saurae</name>
    <dbReference type="NCBI Taxonomy" id="547442"/>
    <lineage>
        <taxon>Eukaryota</taxon>
        <taxon>Viridiplantae</taxon>
        <taxon>Streptophyta</taxon>
        <taxon>Embryophyta</taxon>
        <taxon>Tracheophyta</taxon>
        <taxon>Spermatophyta</taxon>
        <taxon>Magnoliopsida</taxon>
        <taxon>Liliopsida</taxon>
        <taxon>Poales</taxon>
        <taxon>Poaceae</taxon>
        <taxon>PACMAD clade</taxon>
        <taxon>Panicoideae</taxon>
        <taxon>Andropogonodae</taxon>
        <taxon>Paspaleae</taxon>
        <taxon>Paspalinae</taxon>
        <taxon>Paspalum</taxon>
    </lineage>
</organism>
<keyword evidence="1" id="KW-0611">Plant defense</keyword>
<feature type="transmembrane region" description="Helical" evidence="2">
    <location>
        <begin position="12"/>
        <end position="30"/>
    </location>
</feature>
<dbReference type="Gene3D" id="1.10.10.10">
    <property type="entry name" value="Winged helix-like DNA-binding domain superfamily/Winged helix DNA-binding domain"/>
    <property type="match status" value="1"/>
</dbReference>